<dbReference type="Proteomes" id="UP000307874">
    <property type="component" value="Unassembled WGS sequence"/>
</dbReference>
<proteinExistence type="predicted"/>
<feature type="domain" description="Glutamine amidotransferase" evidence="1">
    <location>
        <begin position="43"/>
        <end position="178"/>
    </location>
</feature>
<gene>
    <name evidence="2" type="ORF">FF124_11120</name>
</gene>
<evidence type="ECO:0000313" key="3">
    <source>
        <dbReference type="Proteomes" id="UP000307874"/>
    </source>
</evidence>
<sequence length="232" mass="24572">MSKSALILRHLAFEDLGSFGPVLEEEGYRLNHAEAGIDALPVSLGPDLVVVLGGPIGVNDTQAYPCVKTERDWLAPRLAARRPTLGICLGAQLMAAALGAKVAPMPRKEIGFTALTLTEAGINSPLRHLRDVPVLHWHGEAFDIPDGADSLAGTAACATQAFAMGPTVLGLQFHPEAGELPAFERWLIGHSVELAQAGIDPASLRRDAIAHGPALRHAGQSMLRAWLQDLPA</sequence>
<dbReference type="Gene3D" id="3.40.50.880">
    <property type="match status" value="1"/>
</dbReference>
<dbReference type="AlphaFoldDB" id="A0A5C4JQ57"/>
<dbReference type="PROSITE" id="PS51273">
    <property type="entry name" value="GATASE_TYPE_1"/>
    <property type="match status" value="1"/>
</dbReference>
<dbReference type="InterPro" id="IPR044992">
    <property type="entry name" value="ChyE-like"/>
</dbReference>
<reference evidence="2 3" key="2">
    <citation type="submission" date="2019-06" db="EMBL/GenBank/DDBJ databases">
        <title>Martelella lutilitoris sp. nov., isolated from a tidal mudflat.</title>
        <authorList>
            <person name="Kim Y.-J."/>
        </authorList>
    </citation>
    <scope>NUCLEOTIDE SEQUENCE [LARGE SCALE GENOMIC DNA]</scope>
    <source>
        <strain evidence="2 3">GH2-6</strain>
    </source>
</reference>
<reference evidence="2 3" key="1">
    <citation type="submission" date="2019-05" db="EMBL/GenBank/DDBJ databases">
        <authorList>
            <person name="Lee S.D."/>
        </authorList>
    </citation>
    <scope>NUCLEOTIDE SEQUENCE [LARGE SCALE GENOMIC DNA]</scope>
    <source>
        <strain evidence="2 3">GH2-6</strain>
    </source>
</reference>
<dbReference type="GO" id="GO:0016740">
    <property type="term" value="F:transferase activity"/>
    <property type="evidence" value="ECO:0007669"/>
    <property type="project" value="UniProtKB-KW"/>
</dbReference>
<dbReference type="InterPro" id="IPR029062">
    <property type="entry name" value="Class_I_gatase-like"/>
</dbReference>
<evidence type="ECO:0000259" key="1">
    <source>
        <dbReference type="Pfam" id="PF00117"/>
    </source>
</evidence>
<dbReference type="GO" id="GO:0005829">
    <property type="term" value="C:cytosol"/>
    <property type="evidence" value="ECO:0007669"/>
    <property type="project" value="TreeGrafter"/>
</dbReference>
<accession>A0A5C4JQ57</accession>
<dbReference type="Pfam" id="PF00117">
    <property type="entry name" value="GATase"/>
    <property type="match status" value="1"/>
</dbReference>
<dbReference type="PANTHER" id="PTHR42695">
    <property type="entry name" value="GLUTAMINE AMIDOTRANSFERASE YLR126C-RELATED"/>
    <property type="match status" value="1"/>
</dbReference>
<evidence type="ECO:0000313" key="2">
    <source>
        <dbReference type="EMBL" id="TNB47407.1"/>
    </source>
</evidence>
<comment type="caution">
    <text evidence="2">The sequence shown here is derived from an EMBL/GenBank/DDBJ whole genome shotgun (WGS) entry which is preliminary data.</text>
</comment>
<dbReference type="InterPro" id="IPR017926">
    <property type="entry name" value="GATASE"/>
</dbReference>
<keyword evidence="2" id="KW-0315">Glutamine amidotransferase</keyword>
<organism evidence="2 3">
    <name type="scientific">Martelella lutilitoris</name>
    <dbReference type="NCBI Taxonomy" id="2583532"/>
    <lineage>
        <taxon>Bacteria</taxon>
        <taxon>Pseudomonadati</taxon>
        <taxon>Pseudomonadota</taxon>
        <taxon>Alphaproteobacteria</taxon>
        <taxon>Hyphomicrobiales</taxon>
        <taxon>Aurantimonadaceae</taxon>
        <taxon>Martelella</taxon>
    </lineage>
</organism>
<protein>
    <submittedName>
        <fullName evidence="2">Glutamine amidotransferase</fullName>
    </submittedName>
</protein>
<dbReference type="EMBL" id="VCLB01000006">
    <property type="protein sequence ID" value="TNB47407.1"/>
    <property type="molecule type" value="Genomic_DNA"/>
</dbReference>
<dbReference type="PANTHER" id="PTHR42695:SF5">
    <property type="entry name" value="GLUTAMINE AMIDOTRANSFERASE YLR126C-RELATED"/>
    <property type="match status" value="1"/>
</dbReference>
<keyword evidence="2" id="KW-0808">Transferase</keyword>
<dbReference type="NCBIfam" id="NF005458">
    <property type="entry name" value="PRK07053.1"/>
    <property type="match status" value="1"/>
</dbReference>
<name>A0A5C4JQ57_9HYPH</name>
<dbReference type="SUPFAM" id="SSF52317">
    <property type="entry name" value="Class I glutamine amidotransferase-like"/>
    <property type="match status" value="1"/>
</dbReference>
<keyword evidence="3" id="KW-1185">Reference proteome</keyword>
<dbReference type="CDD" id="cd01741">
    <property type="entry name" value="GATase1_1"/>
    <property type="match status" value="1"/>
</dbReference>
<dbReference type="OrthoDB" id="9813383at2"/>
<dbReference type="RefSeq" id="WP_138748569.1">
    <property type="nucleotide sequence ID" value="NZ_VCLB01000006.1"/>
</dbReference>